<feature type="binding site" evidence="5 8">
    <location>
        <position position="242"/>
    </location>
    <ligand>
        <name>substrate</name>
    </ligand>
</feature>
<dbReference type="EC" id="1.1.1.23" evidence="5"/>
<comment type="similarity">
    <text evidence="1 5 6 10">Belongs to the histidinol dehydrogenase family.</text>
</comment>
<evidence type="ECO:0000256" key="3">
    <source>
        <dbReference type="ARBA" id="ARBA00022833"/>
    </source>
</evidence>
<dbReference type="AlphaFoldDB" id="A0AAE3P0X6"/>
<protein>
    <recommendedName>
        <fullName evidence="5">Histidinol dehydrogenase</fullName>
        <shortName evidence="5">HDH</shortName>
        <ecNumber evidence="5">1.1.1.23</ecNumber>
    </recommendedName>
</protein>
<comment type="caution">
    <text evidence="5">Lacks conserved residue(s) required for the propagation of feature annotation.</text>
</comment>
<sequence>MKIRTFNYPSKRADKYLQKIINRVDEFPKRIEKEVKKIGDKVRKEGDRALTEYTYKFDGVHLASREFKVKKEEIDRAYKNISSELLSAIKLAIKKVEKFHSRSIPQSWFMNDNSGIILGQMVKPVDVAGIYIPGGKGGETPLISTVIMTAVPAKIAGVKKVVMVSPPRRDKTLHPALLVAANEAGVDEIYKIGGPWSVFALAYGTETLPRVDVICGPGNIYVTIAKKLVSSFVGIDIIAGPSEVLIIADKTANPEFVVWDLLAQAEHDPMSLSVLITTSLKIAKEVKNLIPRALEKGFRNEIAKEALSKRGGIIIVKDLETAFFLANMIAPEHLEIMIKEPMDYLPLVRNAGAIFLGSFTPEAMGDYIAGPNHVLPTMGFARFASSLSAEKFIKKINFLKYSETALKREAKEVILLAETENLPFHAEAVKVRLKRG</sequence>
<dbReference type="GO" id="GO:0051287">
    <property type="term" value="F:NAD binding"/>
    <property type="evidence" value="ECO:0007669"/>
    <property type="project" value="InterPro"/>
</dbReference>
<dbReference type="FunFam" id="3.40.50.1980:FF:000001">
    <property type="entry name" value="Histidinol dehydrogenase"/>
    <property type="match status" value="1"/>
</dbReference>
<gene>
    <name evidence="5" type="primary">hisD</name>
    <name evidence="11" type="ORF">OD816_001147</name>
</gene>
<dbReference type="GO" id="GO:0008270">
    <property type="term" value="F:zinc ion binding"/>
    <property type="evidence" value="ECO:0007669"/>
    <property type="project" value="UniProtKB-UniRule"/>
</dbReference>
<dbReference type="FunFam" id="3.40.50.1980:FF:000026">
    <property type="entry name" value="Histidinol dehydrogenase"/>
    <property type="match status" value="1"/>
</dbReference>
<dbReference type="Gene3D" id="3.40.50.1980">
    <property type="entry name" value="Nitrogenase molybdenum iron protein domain"/>
    <property type="match status" value="2"/>
</dbReference>
<keyword evidence="5" id="KW-0520">NAD</keyword>
<dbReference type="HAMAP" id="MF_01024">
    <property type="entry name" value="HisD"/>
    <property type="match status" value="1"/>
</dbReference>
<dbReference type="Gene3D" id="1.20.5.1300">
    <property type="match status" value="1"/>
</dbReference>
<dbReference type="PIRSF" id="PIRSF000099">
    <property type="entry name" value="Histidinol_dh"/>
    <property type="match status" value="1"/>
</dbReference>
<dbReference type="GO" id="GO:0005829">
    <property type="term" value="C:cytosol"/>
    <property type="evidence" value="ECO:0007669"/>
    <property type="project" value="TreeGrafter"/>
</dbReference>
<evidence type="ECO:0000256" key="9">
    <source>
        <dbReference type="PIRSR" id="PIRSR000099-4"/>
    </source>
</evidence>
<reference evidence="11" key="1">
    <citation type="submission" date="2022-11" db="EMBL/GenBank/DDBJ databases">
        <title>Candidatus Alkanophaga archaea from heated hydrothermal vent sediment oxidize petroleum alkanes.</title>
        <authorList>
            <person name="Zehnle H."/>
            <person name="Laso-Perez R."/>
            <person name="Lipp J."/>
            <person name="Teske A."/>
            <person name="Wegener G."/>
        </authorList>
    </citation>
    <scope>NUCLEOTIDE SEQUENCE</scope>
    <source>
        <strain evidence="11">MCA70</strain>
    </source>
</reference>
<organism evidence="11 12">
    <name type="scientific">Candidatus Thermodesulfobacterium syntrophicum</name>
    <dbReference type="NCBI Taxonomy" id="3060442"/>
    <lineage>
        <taxon>Bacteria</taxon>
        <taxon>Pseudomonadati</taxon>
        <taxon>Thermodesulfobacteriota</taxon>
        <taxon>Thermodesulfobacteria</taxon>
        <taxon>Thermodesulfobacteriales</taxon>
        <taxon>Thermodesulfobacteriaceae</taxon>
        <taxon>Thermodesulfobacterium</taxon>
    </lineage>
</organism>
<dbReference type="InterPro" id="IPR016161">
    <property type="entry name" value="Ald_DH/histidinol_DH"/>
</dbReference>
<feature type="binding site" evidence="5 9">
    <location>
        <position position="425"/>
    </location>
    <ligand>
        <name>Zn(2+)</name>
        <dbReference type="ChEBI" id="CHEBI:29105"/>
    </ligand>
</feature>
<feature type="binding site" evidence="5 8">
    <location>
        <position position="420"/>
    </location>
    <ligand>
        <name>substrate</name>
    </ligand>
</feature>
<evidence type="ECO:0000256" key="4">
    <source>
        <dbReference type="ARBA" id="ARBA00023002"/>
    </source>
</evidence>
<feature type="binding site" evidence="5 8">
    <location>
        <position position="264"/>
    </location>
    <ligand>
        <name>substrate</name>
    </ligand>
</feature>
<evidence type="ECO:0000256" key="10">
    <source>
        <dbReference type="RuleBase" id="RU004175"/>
    </source>
</evidence>
<comment type="cofactor">
    <cofactor evidence="5 9">
        <name>Zn(2+)</name>
        <dbReference type="ChEBI" id="CHEBI:29105"/>
    </cofactor>
    <text evidence="5 9">Binds 1 zinc ion per subunit.</text>
</comment>
<dbReference type="PANTHER" id="PTHR21256">
    <property type="entry name" value="HISTIDINOL DEHYDROGENASE HDH"/>
    <property type="match status" value="1"/>
</dbReference>
<accession>A0AAE3P0X6</accession>
<dbReference type="InterPro" id="IPR001692">
    <property type="entry name" value="Histidinol_DH_CS"/>
</dbReference>
<keyword evidence="5" id="KW-0368">Histidine biosynthesis</keyword>
<feature type="binding site" evidence="5 9">
    <location>
        <position position="267"/>
    </location>
    <ligand>
        <name>Zn(2+)</name>
        <dbReference type="ChEBI" id="CHEBI:29105"/>
    </ligand>
</feature>
<evidence type="ECO:0000313" key="11">
    <source>
        <dbReference type="EMBL" id="MDF2953902.1"/>
    </source>
</evidence>
<dbReference type="EMBL" id="JAPHEG010000005">
    <property type="protein sequence ID" value="MDF2953902.1"/>
    <property type="molecule type" value="Genomic_DNA"/>
</dbReference>
<dbReference type="Pfam" id="PF00815">
    <property type="entry name" value="Histidinol_dh"/>
    <property type="match status" value="1"/>
</dbReference>
<evidence type="ECO:0000256" key="6">
    <source>
        <dbReference type="PIRNR" id="PIRNR000099"/>
    </source>
</evidence>
<feature type="binding site" evidence="5 8">
    <location>
        <position position="366"/>
    </location>
    <ligand>
        <name>substrate</name>
    </ligand>
</feature>
<feature type="binding site" evidence="5 9">
    <location>
        <position position="264"/>
    </location>
    <ligand>
        <name>Zn(2+)</name>
        <dbReference type="ChEBI" id="CHEBI:29105"/>
    </ligand>
</feature>
<name>A0AAE3P0X6_9BACT</name>
<comment type="caution">
    <text evidence="11">The sequence shown here is derived from an EMBL/GenBank/DDBJ whole genome shotgun (WGS) entry which is preliminary data.</text>
</comment>
<dbReference type="PROSITE" id="PS00611">
    <property type="entry name" value="HISOL_DEHYDROGENASE"/>
    <property type="match status" value="1"/>
</dbReference>
<dbReference type="PANTHER" id="PTHR21256:SF2">
    <property type="entry name" value="HISTIDINE BIOSYNTHESIS TRIFUNCTIONAL PROTEIN"/>
    <property type="match status" value="1"/>
</dbReference>
<evidence type="ECO:0000256" key="2">
    <source>
        <dbReference type="ARBA" id="ARBA00022723"/>
    </source>
</evidence>
<keyword evidence="2 5" id="KW-0479">Metal-binding</keyword>
<evidence type="ECO:0000256" key="8">
    <source>
        <dbReference type="PIRSR" id="PIRSR000099-3"/>
    </source>
</evidence>
<comment type="function">
    <text evidence="5">Catalyzes the sequential NAD-dependent oxidations of L-histidinol to L-histidinaldehyde and then to L-histidine.</text>
</comment>
<feature type="binding site" evidence="5 9">
    <location>
        <position position="366"/>
    </location>
    <ligand>
        <name>Zn(2+)</name>
        <dbReference type="ChEBI" id="CHEBI:29105"/>
    </ligand>
</feature>
<evidence type="ECO:0000256" key="5">
    <source>
        <dbReference type="HAMAP-Rule" id="MF_01024"/>
    </source>
</evidence>
<evidence type="ECO:0000256" key="7">
    <source>
        <dbReference type="PIRSR" id="PIRSR000099-1"/>
    </source>
</evidence>
<dbReference type="GO" id="GO:0000105">
    <property type="term" value="P:L-histidine biosynthetic process"/>
    <property type="evidence" value="ECO:0007669"/>
    <property type="project" value="UniProtKB-UniRule"/>
</dbReference>
<dbReference type="SUPFAM" id="SSF53720">
    <property type="entry name" value="ALDH-like"/>
    <property type="match status" value="1"/>
</dbReference>
<feature type="active site" description="Proton acceptor" evidence="5 7">
    <location>
        <position position="332"/>
    </location>
</feature>
<dbReference type="GO" id="GO:0004399">
    <property type="term" value="F:histidinol dehydrogenase activity"/>
    <property type="evidence" value="ECO:0007669"/>
    <property type="project" value="UniProtKB-UniRule"/>
</dbReference>
<dbReference type="PRINTS" id="PR00083">
    <property type="entry name" value="HOLDHDRGNASE"/>
</dbReference>
<dbReference type="InterPro" id="IPR012131">
    <property type="entry name" value="Hstdl_DH"/>
</dbReference>
<keyword evidence="5" id="KW-0028">Amino-acid biosynthesis</keyword>
<comment type="pathway">
    <text evidence="5">Amino-acid biosynthesis; L-histidine biosynthesis; L-histidine from 5-phospho-alpha-D-ribose 1-diphosphate: step 9/9.</text>
</comment>
<dbReference type="CDD" id="cd06572">
    <property type="entry name" value="Histidinol_dh"/>
    <property type="match status" value="1"/>
</dbReference>
<dbReference type="InterPro" id="IPR022695">
    <property type="entry name" value="Histidinol_DH_monofunct"/>
</dbReference>
<proteinExistence type="inferred from homology"/>
<feature type="binding site" evidence="5 8">
    <location>
        <position position="425"/>
    </location>
    <ligand>
        <name>substrate</name>
    </ligand>
</feature>
<evidence type="ECO:0000313" key="12">
    <source>
        <dbReference type="Proteomes" id="UP001144110"/>
    </source>
</evidence>
<feature type="binding site" evidence="5 8">
    <location>
        <position position="267"/>
    </location>
    <ligand>
        <name>substrate</name>
    </ligand>
</feature>
<feature type="active site" description="Proton acceptor" evidence="5 7">
    <location>
        <position position="333"/>
    </location>
</feature>
<comment type="catalytic activity">
    <reaction evidence="5">
        <text>L-histidinol + 2 NAD(+) + H2O = L-histidine + 2 NADH + 3 H(+)</text>
        <dbReference type="Rhea" id="RHEA:20641"/>
        <dbReference type="ChEBI" id="CHEBI:15377"/>
        <dbReference type="ChEBI" id="CHEBI:15378"/>
        <dbReference type="ChEBI" id="CHEBI:57540"/>
        <dbReference type="ChEBI" id="CHEBI:57595"/>
        <dbReference type="ChEBI" id="CHEBI:57699"/>
        <dbReference type="ChEBI" id="CHEBI:57945"/>
        <dbReference type="EC" id="1.1.1.23"/>
    </reaction>
</comment>
<dbReference type="Proteomes" id="UP001144110">
    <property type="component" value="Unassembled WGS sequence"/>
</dbReference>
<feature type="binding site" evidence="5 8">
    <location>
        <position position="333"/>
    </location>
    <ligand>
        <name>substrate</name>
    </ligand>
</feature>
<keyword evidence="4 5" id="KW-0560">Oxidoreductase</keyword>
<keyword evidence="3 5" id="KW-0862">Zinc</keyword>
<evidence type="ECO:0000256" key="1">
    <source>
        <dbReference type="ARBA" id="ARBA00010178"/>
    </source>
</evidence>
<dbReference type="NCBIfam" id="TIGR00069">
    <property type="entry name" value="hisD"/>
    <property type="match status" value="1"/>
</dbReference>